<dbReference type="AlphaFoldDB" id="A0A9P7A9F8"/>
<dbReference type="Pfam" id="PF18758">
    <property type="entry name" value="KDZ"/>
    <property type="match status" value="1"/>
</dbReference>
<organism evidence="1 2">
    <name type="scientific">Suillus plorans</name>
    <dbReference type="NCBI Taxonomy" id="116603"/>
    <lineage>
        <taxon>Eukaryota</taxon>
        <taxon>Fungi</taxon>
        <taxon>Dikarya</taxon>
        <taxon>Basidiomycota</taxon>
        <taxon>Agaricomycotina</taxon>
        <taxon>Agaricomycetes</taxon>
        <taxon>Agaricomycetidae</taxon>
        <taxon>Boletales</taxon>
        <taxon>Suillineae</taxon>
        <taxon>Suillaceae</taxon>
        <taxon>Suillus</taxon>
    </lineage>
</organism>
<evidence type="ECO:0000313" key="2">
    <source>
        <dbReference type="Proteomes" id="UP000719766"/>
    </source>
</evidence>
<name>A0A9P7A9F8_9AGAM</name>
<dbReference type="OrthoDB" id="3246730at2759"/>
<evidence type="ECO:0000313" key="1">
    <source>
        <dbReference type="EMBL" id="KAG1784869.1"/>
    </source>
</evidence>
<reference evidence="1" key="1">
    <citation type="journal article" date="2020" name="New Phytol.">
        <title>Comparative genomics reveals dynamic genome evolution in host specialist ectomycorrhizal fungi.</title>
        <authorList>
            <person name="Lofgren L.A."/>
            <person name="Nguyen N.H."/>
            <person name="Vilgalys R."/>
            <person name="Ruytinx J."/>
            <person name="Liao H.L."/>
            <person name="Branco S."/>
            <person name="Kuo A."/>
            <person name="LaButti K."/>
            <person name="Lipzen A."/>
            <person name="Andreopoulos W."/>
            <person name="Pangilinan J."/>
            <person name="Riley R."/>
            <person name="Hundley H."/>
            <person name="Na H."/>
            <person name="Barry K."/>
            <person name="Grigoriev I.V."/>
            <person name="Stajich J.E."/>
            <person name="Kennedy P.G."/>
        </authorList>
    </citation>
    <scope>NUCLEOTIDE SEQUENCE</scope>
    <source>
        <strain evidence="1">S12</strain>
    </source>
</reference>
<proteinExistence type="predicted"/>
<comment type="caution">
    <text evidence="1">The sequence shown here is derived from an EMBL/GenBank/DDBJ whole genome shotgun (WGS) entry which is preliminary data.</text>
</comment>
<accession>A0A9P7A9F8</accession>
<gene>
    <name evidence="1" type="ORF">HD556DRAFT_1531838</name>
</gene>
<protein>
    <recommendedName>
        <fullName evidence="3">CxC1-like cysteine cluster associated with KDZ transposases domain-containing protein</fullName>
    </recommendedName>
</protein>
<dbReference type="GeneID" id="64603274"/>
<dbReference type="RefSeq" id="XP_041152354.1">
    <property type="nucleotide sequence ID" value="XM_041309510.1"/>
</dbReference>
<dbReference type="PANTHER" id="PTHR33096:SF1">
    <property type="entry name" value="CXC1-LIKE CYSTEINE CLUSTER ASSOCIATED WITH KDZ TRANSPOSASES DOMAIN-CONTAINING PROTEIN"/>
    <property type="match status" value="1"/>
</dbReference>
<dbReference type="Proteomes" id="UP000719766">
    <property type="component" value="Unassembled WGS sequence"/>
</dbReference>
<evidence type="ECO:0008006" key="3">
    <source>
        <dbReference type="Google" id="ProtNLM"/>
    </source>
</evidence>
<keyword evidence="2" id="KW-1185">Reference proteome</keyword>
<sequence length="941" mass="106629">MSADEHRALEVLKDDQNAEDVWQDESEQMDFGDVLNGSELLPISHTGGEFADLATSLLGDFWDMKDRARGRRHIDNRTRRDRVLRRNQAFASQLLAMTDVYLTWSLEKSKADFSGFFDRLQSADTHLPESKPTGQWTINVIDVFYADKVTVKILSSDCTVASAFVHQGVMPCLPISPTVGITTEALDLYRVMHLRSPHLSIQAFIKSMSDLRGVGFHRYLSRQFSIAFDLYLDVRRAVAAMVAESLQRDSPDWRLKHACPACTYVLTDEVKLKFSLLYAMDSNDSLKRVLRRTLDTDDSLGTSCELPTGQQLRTDRYLSRTFVDQFASDSSTAGDGDIHIENLCEGRWKNMDDTKTKKAWGIYDETGIFLAVCCHGFSLLIADMVQSGELAKYPLAVVSKLLNVFGTNLGGGYDISCQFKTTLDKSSLGPLTRSKHHTCLVGAFHGHAHRRLCQLFSLTTYTKGLGLEDLETCERTFSKSNSLASALRYTSIFHRQQAIDSFFEHNDDLEVYANLSDFLYNNYKQALDILDDGNAALPKLMQDLRVVDVSVFERWLEDEKAYLVGLTREPKEETLQMEYWQRLINLAVSSDALGAAMAAVELPSEDSYETQVKRTRNAEGARRHALEDYERNLKIVQALEGKLEITERWVPRDVEWQNAGRLVANRKYQRALDRLEGLIVARIFELSKMNRAGTGYKLRKHIAKALQARSIAIRSALNTYNTIARTLSPPRLTLKWEEVVDYAFLANFNLLRDTRVDISERPWSSPAACSAMDLHFKICRACEEIERLNIEVQRLVTYIRDEEKYLRECEDQLKDTNPALAHQIAIHRNTRGRFKSRHLNRLHDITKLLGFSGTLAPGISAYTCPGESTSIPNAQIPARMLVEPLPVDHAASALDLDTQDDLDDEEEEEEVVEQASRSLQDVLLIADDFSRLGIHSDAEEE</sequence>
<dbReference type="EMBL" id="JABBWE010000126">
    <property type="protein sequence ID" value="KAG1784869.1"/>
    <property type="molecule type" value="Genomic_DNA"/>
</dbReference>
<dbReference type="PANTHER" id="PTHR33096">
    <property type="entry name" value="CXC2 DOMAIN-CONTAINING PROTEIN"/>
    <property type="match status" value="1"/>
</dbReference>
<dbReference type="InterPro" id="IPR040521">
    <property type="entry name" value="KDZ"/>
</dbReference>